<dbReference type="OrthoDB" id="3404679at2"/>
<keyword evidence="2" id="KW-1003">Cell membrane</keyword>
<accession>A0A344LHZ8</accession>
<keyword evidence="6 8" id="KW-0472">Membrane</keyword>
<sequence length="699" mass="76031">MSPCPAPRAEKDDPLATEKHFRTDIQALRAIAVLAVVLNHLWPEGLTGGYVGVDVFFVISGYLITSHLNREVGRTGRIRLGKFYARRARRLLPAALLVLLFSLVTAYFVLPFPRWESNAEEILASAFYVQNWLLAANSVDYSALSASASLAQHYWSLSVEEQFYLFWPLLLLLLFRLRGWRAMTTGVSIAGVASLAYCVYLTATAKEAAYFVTPVRVWEFAIGALLALCALKVPLLKRESGIASGVGFALIIGSAVLLDHQSAFPGWLALLPTIGTGLVILGGTRPAAQWHTRVTAARPVQFLGGISYSLYLWHWPLLVLAPFVLGSARLSLWQQLGLLAVCVFVAWLTKVYVEDRGLTWRPLAHSARATFAAVATGMAVIALASTSLTWAYDDEVARTEVAAKRDTVKVCHGAAALAPDSGCENPFGPAKVPFLGPSSEYHQRPPECGDWLGTHLAGETKTVSVCDFSGGAPRPKVAWLVGDSHAQQWQAPLFDLARDQGWVVKLGFLGACPMADIAYRGFRGASGDDDVAACTHWSRDLASSIAAERPAYVFTSFYARQETADDGSGRSQLAQYREGLNTYWSAWTAAGAKVYVLADPPLNGDVRQPDCVSINAQNPAACGVARERAQPLDPLTEAARTSRDPDVGLIELTDYFCDATQCHGVVGNVVVYYDADHMNREYARTLSPMIAAELGITDR</sequence>
<dbReference type="GO" id="GO:0009103">
    <property type="term" value="P:lipopolysaccharide biosynthetic process"/>
    <property type="evidence" value="ECO:0007669"/>
    <property type="project" value="TreeGrafter"/>
</dbReference>
<dbReference type="Pfam" id="PF19040">
    <property type="entry name" value="SGNH"/>
    <property type="match status" value="1"/>
</dbReference>
<dbReference type="SUPFAM" id="SSF52266">
    <property type="entry name" value="SGNH hydrolase"/>
    <property type="match status" value="1"/>
</dbReference>
<dbReference type="InterPro" id="IPR002656">
    <property type="entry name" value="Acyl_transf_3_dom"/>
</dbReference>
<evidence type="ECO:0000256" key="3">
    <source>
        <dbReference type="ARBA" id="ARBA00022679"/>
    </source>
</evidence>
<protein>
    <recommendedName>
        <fullName evidence="13">Acyltransferase</fullName>
    </recommendedName>
</protein>
<evidence type="ECO:0000256" key="5">
    <source>
        <dbReference type="ARBA" id="ARBA00022989"/>
    </source>
</evidence>
<keyword evidence="12" id="KW-1185">Reference proteome</keyword>
<feature type="transmembrane region" description="Helical" evidence="8">
    <location>
        <begin position="369"/>
        <end position="392"/>
    </location>
</feature>
<dbReference type="GO" id="GO:0016747">
    <property type="term" value="F:acyltransferase activity, transferring groups other than amino-acyl groups"/>
    <property type="evidence" value="ECO:0007669"/>
    <property type="project" value="InterPro"/>
</dbReference>
<dbReference type="GO" id="GO:0005886">
    <property type="term" value="C:plasma membrane"/>
    <property type="evidence" value="ECO:0007669"/>
    <property type="project" value="UniProtKB-SubCell"/>
</dbReference>
<evidence type="ECO:0000256" key="2">
    <source>
        <dbReference type="ARBA" id="ARBA00022475"/>
    </source>
</evidence>
<keyword evidence="4 8" id="KW-0812">Transmembrane</keyword>
<dbReference type="InterPro" id="IPR050879">
    <property type="entry name" value="Acyltransferase_3"/>
</dbReference>
<dbReference type="Gene3D" id="3.40.50.1110">
    <property type="entry name" value="SGNH hydrolase"/>
    <property type="match status" value="1"/>
</dbReference>
<feature type="transmembrane region" description="Helical" evidence="8">
    <location>
        <begin position="154"/>
        <end position="175"/>
    </location>
</feature>
<evidence type="ECO:0000256" key="4">
    <source>
        <dbReference type="ARBA" id="ARBA00022692"/>
    </source>
</evidence>
<feature type="transmembrane region" description="Helical" evidence="8">
    <location>
        <begin position="240"/>
        <end position="258"/>
    </location>
</feature>
<feature type="transmembrane region" description="Helical" evidence="8">
    <location>
        <begin position="182"/>
        <end position="203"/>
    </location>
</feature>
<proteinExistence type="predicted"/>
<keyword evidence="3" id="KW-0808">Transferase</keyword>
<name>A0A344LHZ8_9PSEU</name>
<keyword evidence="5 8" id="KW-1133">Transmembrane helix</keyword>
<evidence type="ECO:0000256" key="6">
    <source>
        <dbReference type="ARBA" id="ARBA00023136"/>
    </source>
</evidence>
<dbReference type="KEGG" id="aab:A4R43_38760"/>
<gene>
    <name evidence="11" type="ORF">A4R43_38760</name>
</gene>
<keyword evidence="7" id="KW-0012">Acyltransferase</keyword>
<dbReference type="PANTHER" id="PTHR23028:SF53">
    <property type="entry name" value="ACYL_TRANSF_3 DOMAIN-CONTAINING PROTEIN"/>
    <property type="match status" value="1"/>
</dbReference>
<evidence type="ECO:0000313" key="11">
    <source>
        <dbReference type="EMBL" id="AXB47672.1"/>
    </source>
</evidence>
<reference evidence="11 12" key="1">
    <citation type="submission" date="2016-04" db="EMBL/GenBank/DDBJ databases">
        <title>Complete genome sequence and analysis of deep-sea sediment isolate, Amycolatopsis sp. WP1.</title>
        <authorList>
            <person name="Wang H."/>
            <person name="Chen S."/>
            <person name="Wu Q."/>
        </authorList>
    </citation>
    <scope>NUCLEOTIDE SEQUENCE [LARGE SCALE GENOMIC DNA]</scope>
    <source>
        <strain evidence="11 12">WP1</strain>
    </source>
</reference>
<feature type="domain" description="Acyltransferase 3" evidence="9">
    <location>
        <begin position="24"/>
        <end position="349"/>
    </location>
</feature>
<feature type="transmembrane region" description="Helical" evidence="8">
    <location>
        <begin position="49"/>
        <end position="69"/>
    </location>
</feature>
<evidence type="ECO:0000259" key="10">
    <source>
        <dbReference type="Pfam" id="PF19040"/>
    </source>
</evidence>
<feature type="transmembrane region" description="Helical" evidence="8">
    <location>
        <begin position="331"/>
        <end position="348"/>
    </location>
</feature>
<dbReference type="Pfam" id="PF01757">
    <property type="entry name" value="Acyl_transf_3"/>
    <property type="match status" value="1"/>
</dbReference>
<dbReference type="Proteomes" id="UP000250434">
    <property type="component" value="Chromosome"/>
</dbReference>
<organism evidence="11 12">
    <name type="scientific">Amycolatopsis albispora</name>
    <dbReference type="NCBI Taxonomy" id="1804986"/>
    <lineage>
        <taxon>Bacteria</taxon>
        <taxon>Bacillati</taxon>
        <taxon>Actinomycetota</taxon>
        <taxon>Actinomycetes</taxon>
        <taxon>Pseudonocardiales</taxon>
        <taxon>Pseudonocardiaceae</taxon>
        <taxon>Amycolatopsis</taxon>
    </lineage>
</organism>
<evidence type="ECO:0000259" key="9">
    <source>
        <dbReference type="Pfam" id="PF01757"/>
    </source>
</evidence>
<evidence type="ECO:0000256" key="7">
    <source>
        <dbReference type="ARBA" id="ARBA00023315"/>
    </source>
</evidence>
<feature type="transmembrane region" description="Helical" evidence="8">
    <location>
        <begin position="215"/>
        <end position="233"/>
    </location>
</feature>
<dbReference type="InterPro" id="IPR043968">
    <property type="entry name" value="SGNH"/>
</dbReference>
<evidence type="ECO:0000313" key="12">
    <source>
        <dbReference type="Proteomes" id="UP000250434"/>
    </source>
</evidence>
<feature type="transmembrane region" description="Helical" evidence="8">
    <location>
        <begin position="302"/>
        <end position="325"/>
    </location>
</feature>
<evidence type="ECO:0000256" key="8">
    <source>
        <dbReference type="SAM" id="Phobius"/>
    </source>
</evidence>
<evidence type="ECO:0000256" key="1">
    <source>
        <dbReference type="ARBA" id="ARBA00004651"/>
    </source>
</evidence>
<dbReference type="PANTHER" id="PTHR23028">
    <property type="entry name" value="ACETYLTRANSFERASE"/>
    <property type="match status" value="1"/>
</dbReference>
<comment type="subcellular location">
    <subcellularLocation>
        <location evidence="1">Cell membrane</location>
        <topology evidence="1">Multi-pass membrane protein</topology>
    </subcellularLocation>
</comment>
<dbReference type="AlphaFoldDB" id="A0A344LHZ8"/>
<dbReference type="EMBL" id="CP015163">
    <property type="protein sequence ID" value="AXB47672.1"/>
    <property type="molecule type" value="Genomic_DNA"/>
</dbReference>
<feature type="transmembrane region" description="Helical" evidence="8">
    <location>
        <begin position="264"/>
        <end position="281"/>
    </location>
</feature>
<feature type="domain" description="SGNH" evidence="10">
    <location>
        <begin position="464"/>
        <end position="691"/>
    </location>
</feature>
<evidence type="ECO:0008006" key="13">
    <source>
        <dbReference type="Google" id="ProtNLM"/>
    </source>
</evidence>
<feature type="transmembrane region" description="Helical" evidence="8">
    <location>
        <begin position="90"/>
        <end position="110"/>
    </location>
</feature>
<dbReference type="InterPro" id="IPR036514">
    <property type="entry name" value="SGNH_hydro_sf"/>
</dbReference>